<gene>
    <name evidence="5" type="ORF">ICN82_20665</name>
</gene>
<evidence type="ECO:0000256" key="3">
    <source>
        <dbReference type="SAM" id="Phobius"/>
    </source>
</evidence>
<sequence>LGLTRRVPGLRAIGIGSVGAERTVATAVKAARADILLVAGEEALWLAATARRLPVRLVIGTGALLEDIAGTRSLFAAPLRGLGAGAGIVARGAAARTARIDARAVIRRAGDIALSAGMIAALAPATLAVVAAIRLDSRGPVLFRQTRIGRDGTPFTMFKFRSMHVDAEARRAALIATSDREGICFKSRHDPRVTRIGRILRRFSIDEMPQLWNVLRGDMSLIGPRPALPEEVAAYDARALGRLVVRPGLTGLWQVSGRAEIGFEKMIDLDLAHIRAKSLTLDLMILALTFRAVLGGRGAY</sequence>
<keyword evidence="3" id="KW-1133">Transmembrane helix</keyword>
<evidence type="ECO:0000313" key="5">
    <source>
        <dbReference type="EMBL" id="MBE3640622.1"/>
    </source>
</evidence>
<dbReference type="RefSeq" id="WP_193187108.1">
    <property type="nucleotide sequence ID" value="NZ_JACVXA010000113.1"/>
</dbReference>
<dbReference type="EMBL" id="JACVXA010000113">
    <property type="protein sequence ID" value="MBE3640622.1"/>
    <property type="molecule type" value="Genomic_DNA"/>
</dbReference>
<comment type="similarity">
    <text evidence="1">Belongs to the bacterial sugar transferase family.</text>
</comment>
<feature type="transmembrane region" description="Helical" evidence="3">
    <location>
        <begin position="112"/>
        <end position="135"/>
    </location>
</feature>
<proteinExistence type="inferred from homology"/>
<feature type="domain" description="Bacterial sugar transferase" evidence="4">
    <location>
        <begin position="107"/>
        <end position="294"/>
    </location>
</feature>
<dbReference type="GO" id="GO:0000271">
    <property type="term" value="P:polysaccharide biosynthetic process"/>
    <property type="evidence" value="ECO:0007669"/>
    <property type="project" value="UniProtKB-KW"/>
</dbReference>
<evidence type="ECO:0000256" key="1">
    <source>
        <dbReference type="ARBA" id="ARBA00006464"/>
    </source>
</evidence>
<evidence type="ECO:0000256" key="2">
    <source>
        <dbReference type="ARBA" id="ARBA00023169"/>
    </source>
</evidence>
<accession>A0A8J6YZ03</accession>
<keyword evidence="6" id="KW-1185">Reference proteome</keyword>
<feature type="non-terminal residue" evidence="5">
    <location>
        <position position="1"/>
    </location>
</feature>
<keyword evidence="5" id="KW-0808">Transferase</keyword>
<reference evidence="5" key="1">
    <citation type="submission" date="2020-09" db="EMBL/GenBank/DDBJ databases">
        <title>A novel bacterium of genus Mangrovicoccus, isolated from South China Sea.</title>
        <authorList>
            <person name="Huang H."/>
            <person name="Mo K."/>
            <person name="Hu Y."/>
        </authorList>
    </citation>
    <scope>NUCLEOTIDE SEQUENCE</scope>
    <source>
        <strain evidence="5">HB182678</strain>
    </source>
</reference>
<dbReference type="PANTHER" id="PTHR30576:SF10">
    <property type="entry name" value="SLL5057 PROTEIN"/>
    <property type="match status" value="1"/>
</dbReference>
<keyword evidence="2" id="KW-0270">Exopolysaccharide synthesis</keyword>
<dbReference type="Pfam" id="PF02397">
    <property type="entry name" value="Bac_transf"/>
    <property type="match status" value="1"/>
</dbReference>
<evidence type="ECO:0000313" key="6">
    <source>
        <dbReference type="Proteomes" id="UP000609121"/>
    </source>
</evidence>
<evidence type="ECO:0000259" key="4">
    <source>
        <dbReference type="Pfam" id="PF02397"/>
    </source>
</evidence>
<name>A0A8J6YZ03_9RHOB</name>
<keyword evidence="3" id="KW-0472">Membrane</keyword>
<protein>
    <submittedName>
        <fullName evidence="5">Sugar transferase</fullName>
    </submittedName>
</protein>
<dbReference type="PANTHER" id="PTHR30576">
    <property type="entry name" value="COLANIC BIOSYNTHESIS UDP-GLUCOSE LIPID CARRIER TRANSFERASE"/>
    <property type="match status" value="1"/>
</dbReference>
<keyword evidence="3" id="KW-0812">Transmembrane</keyword>
<organism evidence="5 6">
    <name type="scientific">Mangrovicoccus algicola</name>
    <dbReference type="NCBI Taxonomy" id="2771008"/>
    <lineage>
        <taxon>Bacteria</taxon>
        <taxon>Pseudomonadati</taxon>
        <taxon>Pseudomonadota</taxon>
        <taxon>Alphaproteobacteria</taxon>
        <taxon>Rhodobacterales</taxon>
        <taxon>Paracoccaceae</taxon>
        <taxon>Mangrovicoccus</taxon>
    </lineage>
</organism>
<dbReference type="GO" id="GO:0016780">
    <property type="term" value="F:phosphotransferase activity, for other substituted phosphate groups"/>
    <property type="evidence" value="ECO:0007669"/>
    <property type="project" value="TreeGrafter"/>
</dbReference>
<dbReference type="AlphaFoldDB" id="A0A8J6YZ03"/>
<comment type="caution">
    <text evidence="5">The sequence shown here is derived from an EMBL/GenBank/DDBJ whole genome shotgun (WGS) entry which is preliminary data.</text>
</comment>
<dbReference type="InterPro" id="IPR003362">
    <property type="entry name" value="Bact_transf"/>
</dbReference>
<dbReference type="Proteomes" id="UP000609121">
    <property type="component" value="Unassembled WGS sequence"/>
</dbReference>